<keyword evidence="2 3" id="KW-0378">Hydrolase</keyword>
<evidence type="ECO:0000259" key="4">
    <source>
        <dbReference type="Pfam" id="PF00135"/>
    </source>
</evidence>
<reference evidence="5 6" key="1">
    <citation type="submission" date="2020-07" db="EMBL/GenBank/DDBJ databases">
        <title>Trichoderma asperellum IC-1 whole genome shotgun sequence.</title>
        <authorList>
            <person name="Kanamasa S."/>
            <person name="Takahashi H."/>
        </authorList>
    </citation>
    <scope>NUCLEOTIDE SEQUENCE [LARGE SCALE GENOMIC DNA]</scope>
    <source>
        <strain evidence="5 6">IC-1</strain>
    </source>
</reference>
<dbReference type="Pfam" id="PF00135">
    <property type="entry name" value="COesterase"/>
    <property type="match status" value="2"/>
</dbReference>
<dbReference type="AlphaFoldDB" id="A0A6V8QQW9"/>
<dbReference type="InterPro" id="IPR029058">
    <property type="entry name" value="AB_hydrolase_fold"/>
</dbReference>
<dbReference type="Gene3D" id="3.40.50.1820">
    <property type="entry name" value="alpha/beta hydrolase"/>
    <property type="match status" value="2"/>
</dbReference>
<organism evidence="5 6">
    <name type="scientific">Trichoderma asperellum</name>
    <name type="common">Filamentous fungus</name>
    <dbReference type="NCBI Taxonomy" id="101201"/>
    <lineage>
        <taxon>Eukaryota</taxon>
        <taxon>Fungi</taxon>
        <taxon>Dikarya</taxon>
        <taxon>Ascomycota</taxon>
        <taxon>Pezizomycotina</taxon>
        <taxon>Sordariomycetes</taxon>
        <taxon>Hypocreomycetidae</taxon>
        <taxon>Hypocreales</taxon>
        <taxon>Hypocreaceae</taxon>
        <taxon>Trichoderma</taxon>
    </lineage>
</organism>
<dbReference type="PROSITE" id="PS00122">
    <property type="entry name" value="CARBOXYLESTERASE_B_1"/>
    <property type="match status" value="1"/>
</dbReference>
<name>A0A6V8QQW9_TRIAP</name>
<comment type="caution">
    <text evidence="5">The sequence shown here is derived from an EMBL/GenBank/DDBJ whole genome shotgun (WGS) entry which is preliminary data.</text>
</comment>
<dbReference type="SUPFAM" id="SSF53474">
    <property type="entry name" value="alpha/beta-Hydrolases"/>
    <property type="match status" value="1"/>
</dbReference>
<feature type="domain" description="Carboxylesterase type B" evidence="4">
    <location>
        <begin position="81"/>
        <end position="419"/>
    </location>
</feature>
<evidence type="ECO:0000313" key="6">
    <source>
        <dbReference type="Proteomes" id="UP000517252"/>
    </source>
</evidence>
<dbReference type="InterPro" id="IPR019826">
    <property type="entry name" value="Carboxylesterase_B_AS"/>
</dbReference>
<dbReference type="InterPro" id="IPR050309">
    <property type="entry name" value="Type-B_Carboxylest/Lipase"/>
</dbReference>
<dbReference type="EMBL" id="BLZH01000004">
    <property type="protein sequence ID" value="GFP54964.1"/>
    <property type="molecule type" value="Genomic_DNA"/>
</dbReference>
<evidence type="ECO:0000256" key="3">
    <source>
        <dbReference type="RuleBase" id="RU361235"/>
    </source>
</evidence>
<evidence type="ECO:0000313" key="5">
    <source>
        <dbReference type="EMBL" id="GFP54964.1"/>
    </source>
</evidence>
<dbReference type="Proteomes" id="UP000517252">
    <property type="component" value="Unassembled WGS sequence"/>
</dbReference>
<protein>
    <recommendedName>
        <fullName evidence="3">Carboxylic ester hydrolase</fullName>
        <ecNumber evidence="3">3.1.1.-</ecNumber>
    </recommendedName>
</protein>
<dbReference type="GO" id="GO:0016787">
    <property type="term" value="F:hydrolase activity"/>
    <property type="evidence" value="ECO:0007669"/>
    <property type="project" value="UniProtKB-KW"/>
</dbReference>
<evidence type="ECO:0000256" key="1">
    <source>
        <dbReference type="ARBA" id="ARBA00005964"/>
    </source>
</evidence>
<proteinExistence type="inferred from homology"/>
<accession>A0A6V8QQW9</accession>
<dbReference type="EC" id="3.1.1.-" evidence="3"/>
<sequence>MEFSKRRVLELSMSRRIHAAHRTGAHQASASHQSISARLSSIAPMLLFKAKTAVLILSAATAAAASVDDTASTCNTQRFLTVSTSNGPVIGHAASNSDCVIEYLGIPFAQPPVGDLRFAPPAKITSKSSYEAANYGADCPLTPSKPVAYPGFTPQAQQIVNYFASAAGTPQSEDCLTLNIWSKATQNSLKATKPVLVFFYGGSKQFQFSRFTIGNTDSPFYTGKYFADAEDIVVVTVNYRLNIFGFPGAPDSTQNLGLRDQRAAVEWVRDNIKQFGGDPNKITISGQSAGGVAVDYWTYAYEKDPIINGVIAHSGNVFSFPVNAPGVPERNWDTVVAAVDCTSASDVMACMREADWQAIKAAAAGIKPTPSTSVLRSIPAFYPMPDEEIVFSDYVNLTSSGSFAKVPMLLGNNNNEDGYYRIPAYASGIIPTDAQVASFLLESFTCPVSHQASARRAHGVPAWAYRYMADWNNTRLYPTSGAYHGVDLHMIFGASADVSGLPTTADQRSLTRLMQHAWYSFSNNPSSGLRSIGWPQFNQKTDSLIVLGENNAPTAQFVHPSTFNSPCPNVTLAGSGTLGSATTNWLLAPQ</sequence>
<dbReference type="InterPro" id="IPR002018">
    <property type="entry name" value="CarbesteraseB"/>
</dbReference>
<feature type="domain" description="Carboxylesterase type B" evidence="4">
    <location>
        <begin position="443"/>
        <end position="553"/>
    </location>
</feature>
<gene>
    <name evidence="5" type="ORF">TASIC1_0004058900</name>
</gene>
<dbReference type="OrthoDB" id="408631at2759"/>
<dbReference type="PANTHER" id="PTHR11559">
    <property type="entry name" value="CARBOXYLESTERASE"/>
    <property type="match status" value="1"/>
</dbReference>
<evidence type="ECO:0000256" key="2">
    <source>
        <dbReference type="ARBA" id="ARBA00022801"/>
    </source>
</evidence>
<comment type="similarity">
    <text evidence="1 3">Belongs to the type-B carboxylesterase/lipase family.</text>
</comment>